<evidence type="ECO:0000259" key="7">
    <source>
        <dbReference type="Pfam" id="PF01284"/>
    </source>
</evidence>
<dbReference type="OrthoDB" id="2218151at2759"/>
<evidence type="ECO:0000313" key="8">
    <source>
        <dbReference type="EMBL" id="SJL00000.1"/>
    </source>
</evidence>
<organism evidence="8 9">
    <name type="scientific">Armillaria ostoyae</name>
    <name type="common">Armillaria root rot fungus</name>
    <dbReference type="NCBI Taxonomy" id="47428"/>
    <lineage>
        <taxon>Eukaryota</taxon>
        <taxon>Fungi</taxon>
        <taxon>Dikarya</taxon>
        <taxon>Basidiomycota</taxon>
        <taxon>Agaricomycotina</taxon>
        <taxon>Agaricomycetes</taxon>
        <taxon>Agaricomycetidae</taxon>
        <taxon>Agaricales</taxon>
        <taxon>Marasmiineae</taxon>
        <taxon>Physalacriaceae</taxon>
        <taxon>Armillaria</taxon>
    </lineage>
</organism>
<reference evidence="9" key="1">
    <citation type="journal article" date="2017" name="Nat. Ecol. Evol.">
        <title>Genome expansion and lineage-specific genetic innovations in the forest pathogenic fungi Armillaria.</title>
        <authorList>
            <person name="Sipos G."/>
            <person name="Prasanna A.N."/>
            <person name="Walter M.C."/>
            <person name="O'Connor E."/>
            <person name="Balint B."/>
            <person name="Krizsan K."/>
            <person name="Kiss B."/>
            <person name="Hess J."/>
            <person name="Varga T."/>
            <person name="Slot J."/>
            <person name="Riley R."/>
            <person name="Boka B."/>
            <person name="Rigling D."/>
            <person name="Barry K."/>
            <person name="Lee J."/>
            <person name="Mihaltcheva S."/>
            <person name="LaButti K."/>
            <person name="Lipzen A."/>
            <person name="Waldron R."/>
            <person name="Moloney N.M."/>
            <person name="Sperisen C."/>
            <person name="Kredics L."/>
            <person name="Vagvoelgyi C."/>
            <person name="Patrignani A."/>
            <person name="Fitzpatrick D."/>
            <person name="Nagy I."/>
            <person name="Doyle S."/>
            <person name="Anderson J.B."/>
            <person name="Grigoriev I.V."/>
            <person name="Gueldener U."/>
            <person name="Muensterkoetter M."/>
            <person name="Nagy L.G."/>
        </authorList>
    </citation>
    <scope>NUCLEOTIDE SEQUENCE [LARGE SCALE GENOMIC DNA]</scope>
    <source>
        <strain evidence="9">C18/9</strain>
    </source>
</reference>
<evidence type="ECO:0000313" key="9">
    <source>
        <dbReference type="Proteomes" id="UP000219338"/>
    </source>
</evidence>
<evidence type="ECO:0000256" key="2">
    <source>
        <dbReference type="ARBA" id="ARBA00022692"/>
    </source>
</evidence>
<dbReference type="InterPro" id="IPR008253">
    <property type="entry name" value="Marvel"/>
</dbReference>
<dbReference type="EMBL" id="FUEG01000002">
    <property type="protein sequence ID" value="SJL00000.1"/>
    <property type="molecule type" value="Genomic_DNA"/>
</dbReference>
<evidence type="ECO:0000256" key="6">
    <source>
        <dbReference type="SAM" id="Phobius"/>
    </source>
</evidence>
<comment type="subcellular location">
    <subcellularLocation>
        <location evidence="1">Membrane</location>
        <topology evidence="1">Multi-pass membrane protein</topology>
    </subcellularLocation>
</comment>
<dbReference type="GO" id="GO:0016020">
    <property type="term" value="C:membrane"/>
    <property type="evidence" value="ECO:0007669"/>
    <property type="project" value="UniProtKB-SubCell"/>
</dbReference>
<name>A0A284QU44_ARMOS</name>
<feature type="transmembrane region" description="Helical" evidence="6">
    <location>
        <begin position="191"/>
        <end position="212"/>
    </location>
</feature>
<sequence>MPVLDKIKDGFERILPSGGGGKHSIPPLSSTGISSLGNGGIGHARFEDDMIISKPAIVFHASQIFFNFLAMACFASVASFQAKYKVGPSGLSSFTLFLTVLGMLVASFMLAVPVIYEKYDKLATLARAMKVPRVSFILTGAETSLSLLIAFIVTISAWTQAGCKNADNDPNADKGEDFRNGLPGWCSTKKAGAIFLWLAFVFWTASLGLLIWDWRKSGGRPLRGRKPQDEPFAPPMDHESVTQYDEDDDDTSNIVHHAQPAGGVTSQDPFSDTNRYSGASAQRPTATAYSGRPSMDQYGAFSDPAPSGYSAGYSASPYTSTTTPGSFVPVLPEPDLGPQVSRTMQYADPYAKVKATLGSGQQPTSQYGGSTPPNYDAYGGGGYR</sequence>
<protein>
    <recommendedName>
        <fullName evidence="7">MARVEL domain-containing protein</fullName>
    </recommendedName>
</protein>
<dbReference type="STRING" id="47428.A0A284QU44"/>
<keyword evidence="9" id="KW-1185">Reference proteome</keyword>
<dbReference type="Pfam" id="PF01284">
    <property type="entry name" value="MARVEL"/>
    <property type="match status" value="1"/>
</dbReference>
<evidence type="ECO:0000256" key="1">
    <source>
        <dbReference type="ARBA" id="ARBA00004141"/>
    </source>
</evidence>
<keyword evidence="2 6" id="KW-0812">Transmembrane</keyword>
<feature type="domain" description="MARVEL" evidence="7">
    <location>
        <begin position="55"/>
        <end position="208"/>
    </location>
</feature>
<feature type="region of interest" description="Disordered" evidence="5">
    <location>
        <begin position="221"/>
        <end position="302"/>
    </location>
</feature>
<dbReference type="Proteomes" id="UP000219338">
    <property type="component" value="Unassembled WGS sequence"/>
</dbReference>
<evidence type="ECO:0000256" key="4">
    <source>
        <dbReference type="ARBA" id="ARBA00023136"/>
    </source>
</evidence>
<keyword evidence="3 6" id="KW-1133">Transmembrane helix</keyword>
<dbReference type="OMA" id="ARDPPFT"/>
<feature type="transmembrane region" description="Helical" evidence="6">
    <location>
        <begin position="64"/>
        <end position="82"/>
    </location>
</feature>
<feature type="transmembrane region" description="Helical" evidence="6">
    <location>
        <begin position="94"/>
        <end position="116"/>
    </location>
</feature>
<feature type="region of interest" description="Disordered" evidence="5">
    <location>
        <begin position="357"/>
        <end position="384"/>
    </location>
</feature>
<evidence type="ECO:0000256" key="3">
    <source>
        <dbReference type="ARBA" id="ARBA00022989"/>
    </source>
</evidence>
<proteinExistence type="predicted"/>
<feature type="compositionally biased region" description="Polar residues" evidence="5">
    <location>
        <begin position="358"/>
        <end position="373"/>
    </location>
</feature>
<evidence type="ECO:0000256" key="5">
    <source>
        <dbReference type="SAM" id="MobiDB-lite"/>
    </source>
</evidence>
<gene>
    <name evidence="8" type="ORF">ARMOST_03311</name>
</gene>
<feature type="transmembrane region" description="Helical" evidence="6">
    <location>
        <begin position="136"/>
        <end position="158"/>
    </location>
</feature>
<accession>A0A284QU44</accession>
<dbReference type="AlphaFoldDB" id="A0A284QU44"/>
<keyword evidence="4 6" id="KW-0472">Membrane</keyword>
<feature type="compositionally biased region" description="Polar residues" evidence="5">
    <location>
        <begin position="264"/>
        <end position="288"/>
    </location>
</feature>